<protein>
    <submittedName>
        <fullName evidence="2">HK97 gp10 family phage protein</fullName>
    </submittedName>
</protein>
<keyword evidence="1" id="KW-0175">Coiled coil</keyword>
<evidence type="ECO:0000313" key="4">
    <source>
        <dbReference type="Proteomes" id="UP000003185"/>
    </source>
</evidence>
<proteinExistence type="predicted"/>
<evidence type="ECO:0000313" key="5">
    <source>
        <dbReference type="Proteomes" id="UP000837958"/>
    </source>
</evidence>
<accession>A0A0H3PNJ8</accession>
<dbReference type="AlphaFoldDB" id="A0A0H3PNJ8"/>
<organism evidence="3 4">
    <name type="scientific">Haemophilus influenzae (strain NTHi 3655)</name>
    <dbReference type="NCBI Taxonomy" id="375177"/>
    <lineage>
        <taxon>Bacteria</taxon>
        <taxon>Pseudomonadati</taxon>
        <taxon>Pseudomonadota</taxon>
        <taxon>Gammaproteobacteria</taxon>
        <taxon>Pasteurellales</taxon>
        <taxon>Pasteurellaceae</taxon>
        <taxon>Haemophilus</taxon>
    </lineage>
</organism>
<reference evidence="3 4" key="1">
    <citation type="journal article" date="2007" name="Genome Biol.">
        <title>Characterization and modeling of the Haemophilus influenzae core and supragenomes based on the complete genomic sequences of Rd and 12 clinical nontypeable strains.</title>
        <authorList>
            <person name="Hogg J.S."/>
            <person name="Hu F.Z."/>
            <person name="Janto B."/>
            <person name="Boissy R."/>
            <person name="Hayes J."/>
            <person name="Keefe R."/>
            <person name="Post J.C."/>
            <person name="Ehrlich G.D."/>
        </authorList>
    </citation>
    <scope>NUCLEOTIDE SEQUENCE [LARGE SCALE GENOMIC DNA]</scope>
    <source>
        <strain evidence="3">3655</strain>
        <strain evidence="4">NTHi 3655</strain>
    </source>
</reference>
<feature type="coiled-coil region" evidence="1">
    <location>
        <begin position="1"/>
        <end position="28"/>
    </location>
</feature>
<dbReference type="Pfam" id="PF04883">
    <property type="entry name" value="HK97-gp10_like"/>
    <property type="match status" value="1"/>
</dbReference>
<reference evidence="5" key="2">
    <citation type="submission" date="2021-11" db="EMBL/GenBank/DDBJ databases">
        <authorList>
            <person name="Riesbeck K."/>
        </authorList>
    </citation>
    <scope>NUCLEOTIDE SEQUENCE [LARGE SCALE GENOMIC DNA]</scope>
</reference>
<evidence type="ECO:0000313" key="2">
    <source>
        <dbReference type="EMBL" id="CAH0450555.1"/>
    </source>
</evidence>
<dbReference type="NCBIfam" id="TIGR01725">
    <property type="entry name" value="phge_HK97_gp10"/>
    <property type="match status" value="1"/>
</dbReference>
<sequence>MAVQIKGLKELEQNLKKLNKDINKVAAKAIRKGLNSAAKSIEKTIKPNVPTLKSSTNFRQKGTIKNNVRHKTRVAKDGLSGITAIRVMRSKGRRMAKIGENTKDKSDPFYWWMVEYGTVKMKGRHYMEKGFKSGEAQALRIAKEVAEEELKKAFK</sequence>
<dbReference type="Proteomes" id="UP000837958">
    <property type="component" value="Chromosome"/>
</dbReference>
<gene>
    <name evidence="3" type="ORF">CGSHi3655_02769</name>
    <name evidence="2" type="ORF">KRLU3655_LOCUS631</name>
</gene>
<evidence type="ECO:0000256" key="1">
    <source>
        <dbReference type="SAM" id="Coils"/>
    </source>
</evidence>
<dbReference type="EMBL" id="OV040719">
    <property type="protein sequence ID" value="CAH0450555.1"/>
    <property type="molecule type" value="Genomic_DNA"/>
</dbReference>
<evidence type="ECO:0000313" key="3">
    <source>
        <dbReference type="EMBL" id="EDJ93449.1"/>
    </source>
</evidence>
<dbReference type="EMBL" id="AAZF01000002">
    <property type="protein sequence ID" value="EDJ93449.1"/>
    <property type="molecule type" value="Genomic_DNA"/>
</dbReference>
<dbReference type="InterPro" id="IPR010064">
    <property type="entry name" value="HK97-gp10_tail"/>
</dbReference>
<dbReference type="Proteomes" id="UP000003185">
    <property type="component" value="Unassembled WGS sequence"/>
</dbReference>
<name>A0A0H3PNJ8_HAEI3</name>
<dbReference type="RefSeq" id="WP_005656488.1">
    <property type="nucleotide sequence ID" value="NZ_AAZF01000002.1"/>
</dbReference>
<reference evidence="2" key="3">
    <citation type="submission" date="2024-01" db="EMBL/GenBank/DDBJ databases">
        <authorList>
            <person name="Riesbeck K."/>
        </authorList>
    </citation>
    <scope>NUCLEOTIDE SEQUENCE</scope>
    <source>
        <strain evidence="2">3655</strain>
    </source>
</reference>